<dbReference type="Proteomes" id="UP000240883">
    <property type="component" value="Unassembled WGS sequence"/>
</dbReference>
<reference evidence="1 2" key="1">
    <citation type="journal article" date="2018" name="Front. Microbiol.">
        <title>Genome-Wide Analysis of Corynespora cassiicola Leaf Fall Disease Putative Effectors.</title>
        <authorList>
            <person name="Lopez D."/>
            <person name="Ribeiro S."/>
            <person name="Label P."/>
            <person name="Fumanal B."/>
            <person name="Venisse J.S."/>
            <person name="Kohler A."/>
            <person name="de Oliveira R.R."/>
            <person name="Labutti K."/>
            <person name="Lipzen A."/>
            <person name="Lail K."/>
            <person name="Bauer D."/>
            <person name="Ohm R.A."/>
            <person name="Barry K.W."/>
            <person name="Spatafora J."/>
            <person name="Grigoriev I.V."/>
            <person name="Martin F.M."/>
            <person name="Pujade-Renaud V."/>
        </authorList>
    </citation>
    <scope>NUCLEOTIDE SEQUENCE [LARGE SCALE GENOMIC DNA]</scope>
    <source>
        <strain evidence="1 2">Philippines</strain>
    </source>
</reference>
<evidence type="ECO:0000313" key="1">
    <source>
        <dbReference type="EMBL" id="PSN72014.1"/>
    </source>
</evidence>
<dbReference type="EMBL" id="KZ678130">
    <property type="protein sequence ID" value="PSN72014.1"/>
    <property type="molecule type" value="Genomic_DNA"/>
</dbReference>
<organism evidence="1 2">
    <name type="scientific">Corynespora cassiicola Philippines</name>
    <dbReference type="NCBI Taxonomy" id="1448308"/>
    <lineage>
        <taxon>Eukaryota</taxon>
        <taxon>Fungi</taxon>
        <taxon>Dikarya</taxon>
        <taxon>Ascomycota</taxon>
        <taxon>Pezizomycotina</taxon>
        <taxon>Dothideomycetes</taxon>
        <taxon>Pleosporomycetidae</taxon>
        <taxon>Pleosporales</taxon>
        <taxon>Corynesporascaceae</taxon>
        <taxon>Corynespora</taxon>
    </lineage>
</organism>
<proteinExistence type="predicted"/>
<name>A0A2T2P2W0_CORCC</name>
<keyword evidence="2" id="KW-1185">Reference proteome</keyword>
<sequence length="150" mass="16740">MLVNKPLKAGSSQPCHPCESKHDLLISTLSMFRRQLSSLAAVTFAIQMPGMHASAHRLSGKYVAHSKAQTEDAIGRAFSNAIACQCDRREGWQAWMDKILDGYIWGCGANEWSVGLRQGRRSFNQASLPWAYGHHRMVVTRQPERRSGGE</sequence>
<protein>
    <submittedName>
        <fullName evidence="1">Uncharacterized protein</fullName>
    </submittedName>
</protein>
<accession>A0A2T2P2W0</accession>
<gene>
    <name evidence="1" type="ORF">BS50DRAFT_241228</name>
</gene>
<dbReference type="AlphaFoldDB" id="A0A2T2P2W0"/>
<evidence type="ECO:0000313" key="2">
    <source>
        <dbReference type="Proteomes" id="UP000240883"/>
    </source>
</evidence>